<feature type="region of interest" description="Disordered" evidence="1">
    <location>
        <begin position="182"/>
        <end position="215"/>
    </location>
</feature>
<dbReference type="Proteomes" id="UP001487740">
    <property type="component" value="Unassembled WGS sequence"/>
</dbReference>
<proteinExistence type="predicted"/>
<comment type="caution">
    <text evidence="2">The sequence shown here is derived from an EMBL/GenBank/DDBJ whole genome shotgun (WGS) entry which is preliminary data.</text>
</comment>
<organism evidence="2 3">
    <name type="scientific">Scylla paramamosain</name>
    <name type="common">Mud crab</name>
    <dbReference type="NCBI Taxonomy" id="85552"/>
    <lineage>
        <taxon>Eukaryota</taxon>
        <taxon>Metazoa</taxon>
        <taxon>Ecdysozoa</taxon>
        <taxon>Arthropoda</taxon>
        <taxon>Crustacea</taxon>
        <taxon>Multicrustacea</taxon>
        <taxon>Malacostraca</taxon>
        <taxon>Eumalacostraca</taxon>
        <taxon>Eucarida</taxon>
        <taxon>Decapoda</taxon>
        <taxon>Pleocyemata</taxon>
        <taxon>Brachyura</taxon>
        <taxon>Eubrachyura</taxon>
        <taxon>Portunoidea</taxon>
        <taxon>Portunidae</taxon>
        <taxon>Portuninae</taxon>
        <taxon>Scylla</taxon>
    </lineage>
</organism>
<dbReference type="GO" id="GO:0005654">
    <property type="term" value="C:nucleoplasm"/>
    <property type="evidence" value="ECO:0007669"/>
    <property type="project" value="TreeGrafter"/>
</dbReference>
<evidence type="ECO:0000313" key="3">
    <source>
        <dbReference type="Proteomes" id="UP001487740"/>
    </source>
</evidence>
<feature type="compositionally biased region" description="Low complexity" evidence="1">
    <location>
        <begin position="190"/>
        <end position="200"/>
    </location>
</feature>
<dbReference type="EMBL" id="JARAKH010000030">
    <property type="protein sequence ID" value="KAK8386690.1"/>
    <property type="molecule type" value="Genomic_DNA"/>
</dbReference>
<evidence type="ECO:0000256" key="1">
    <source>
        <dbReference type="SAM" id="MobiDB-lite"/>
    </source>
</evidence>
<feature type="compositionally biased region" description="Basic residues" evidence="1">
    <location>
        <begin position="201"/>
        <end position="215"/>
    </location>
</feature>
<sequence length="354" mass="38361">MFLESVPLTTGFNLTEWRAVPPYTRTLLTELRREVNAYTPDFLHQHDVLTHALDIPPLHPKRRGRRRARRQLGGPDLQMLRGAYSSFLGAAGGAPVMKRKDEDSGGGVAEGLPVVLVPQKDPTRCVANHHLSTFGFLGFVLNVVNAVINVANNINNNNNNNNNNDNNNNNNDLNINEVFYAEEEEEPPDDSTTSKSMRSSISRHLRSLRRHTRRKRSSDSCGVDVVDEAVLAAAALLDMWGRAVAEEDPWCLAWEMCHTAAALAATSRLAADVGSVGTAAAANMLVSFKEINPEFLIEAAERGAEGVNCTELFSSCSDFTTTTTAATTTTITSTTTTAAVANTSPSSTTANFGQ</sequence>
<reference evidence="2 3" key="1">
    <citation type="submission" date="2023-03" db="EMBL/GenBank/DDBJ databases">
        <title>High-quality genome of Scylla paramamosain provides insights in environmental adaptation.</title>
        <authorList>
            <person name="Zhang L."/>
        </authorList>
    </citation>
    <scope>NUCLEOTIDE SEQUENCE [LARGE SCALE GENOMIC DNA]</scope>
    <source>
        <strain evidence="2">LZ_2023a</strain>
        <tissue evidence="2">Muscle</tissue>
    </source>
</reference>
<accession>A0AAW0TGX0</accession>
<evidence type="ECO:0000313" key="2">
    <source>
        <dbReference type="EMBL" id="KAK8386690.1"/>
    </source>
</evidence>
<dbReference type="GO" id="GO:0005730">
    <property type="term" value="C:nucleolus"/>
    <property type="evidence" value="ECO:0007669"/>
    <property type="project" value="TreeGrafter"/>
</dbReference>
<keyword evidence="3" id="KW-1185">Reference proteome</keyword>
<name>A0AAW0TGX0_SCYPA</name>
<dbReference type="AlphaFoldDB" id="A0AAW0TGX0"/>
<dbReference type="PANTHER" id="PTHR16148:SF14">
    <property type="entry name" value="MYND-TYPE DOMAIN-CONTAINING PROTEIN"/>
    <property type="match status" value="1"/>
</dbReference>
<gene>
    <name evidence="2" type="ORF">O3P69_017861</name>
</gene>
<protein>
    <submittedName>
        <fullName evidence="2">Uncharacterized protein</fullName>
    </submittedName>
</protein>
<dbReference type="PANTHER" id="PTHR16148">
    <property type="entry name" value="NF-KAPPA-B-REPRESSING FACTOR-RELATED"/>
    <property type="match status" value="1"/>
</dbReference>